<dbReference type="EMBL" id="QJVC01000011">
    <property type="protein sequence ID" value="PYI38153.1"/>
    <property type="molecule type" value="Genomic_DNA"/>
</dbReference>
<dbReference type="SUPFAM" id="SSF51569">
    <property type="entry name" value="Aldolase"/>
    <property type="match status" value="1"/>
</dbReference>
<dbReference type="Proteomes" id="UP000247980">
    <property type="component" value="Unassembled WGS sequence"/>
</dbReference>
<name>A0A2V5IVI6_9MICC</name>
<keyword evidence="1" id="KW-0456">Lyase</keyword>
<evidence type="ECO:0000256" key="2">
    <source>
        <dbReference type="SAM" id="MobiDB-lite"/>
    </source>
</evidence>
<dbReference type="SMART" id="SM01130">
    <property type="entry name" value="DHDPS"/>
    <property type="match status" value="1"/>
</dbReference>
<dbReference type="CDD" id="cd00408">
    <property type="entry name" value="DHDPS-like"/>
    <property type="match status" value="1"/>
</dbReference>
<dbReference type="Gene3D" id="3.20.20.70">
    <property type="entry name" value="Aldolase class I"/>
    <property type="match status" value="1"/>
</dbReference>
<organism evidence="3 4">
    <name type="scientific">Arthrobacter psychrolactophilus</name>
    <dbReference type="NCBI Taxonomy" id="92442"/>
    <lineage>
        <taxon>Bacteria</taxon>
        <taxon>Bacillati</taxon>
        <taxon>Actinomycetota</taxon>
        <taxon>Actinomycetes</taxon>
        <taxon>Micrococcales</taxon>
        <taxon>Micrococcaceae</taxon>
        <taxon>Arthrobacter</taxon>
    </lineage>
</organism>
<feature type="region of interest" description="Disordered" evidence="2">
    <location>
        <begin position="1"/>
        <end position="42"/>
    </location>
</feature>
<protein>
    <recommendedName>
        <fullName evidence="5">Dihydrodipicolinate synthase family protein</fullName>
    </recommendedName>
</protein>
<feature type="compositionally biased region" description="Low complexity" evidence="2">
    <location>
        <begin position="15"/>
        <end position="35"/>
    </location>
</feature>
<evidence type="ECO:0000313" key="4">
    <source>
        <dbReference type="Proteomes" id="UP000247980"/>
    </source>
</evidence>
<reference evidence="3 4" key="1">
    <citation type="submission" date="2018-05" db="EMBL/GenBank/DDBJ databases">
        <title>Genetic diversity of glacier-inhabiting Cryobacterium bacteria in China and description of Cryobacterium mengkeensis sp. nov. and Arthrobacter glacialis sp. nov.</title>
        <authorList>
            <person name="Liu Q."/>
            <person name="Xin Y.-H."/>
        </authorList>
    </citation>
    <scope>NUCLEOTIDE SEQUENCE [LARGE SCALE GENOMIC DNA]</scope>
    <source>
        <strain evidence="3 4">B7</strain>
    </source>
</reference>
<accession>A0A2V5IVI6</accession>
<dbReference type="OrthoDB" id="9778880at2"/>
<evidence type="ECO:0000313" key="3">
    <source>
        <dbReference type="EMBL" id="PYI38153.1"/>
    </source>
</evidence>
<evidence type="ECO:0008006" key="5">
    <source>
        <dbReference type="Google" id="ProtNLM"/>
    </source>
</evidence>
<sequence>MIPPSSPRSRADLVRPWSASTSPTSPSRTAWPSAAGNTPTPHHFTAGFSRRRIILRRRWCAKWLREIHFSLNRLRSRHLPTKIDTMTQPFTGLLAYPITPLVNDDELDLASLAHLVRNVSFAGVSGVTVLATSGAGVTFDRGERQAVVQTAVESAVLVGTSEGLRESAMPVYAAVSAPSTREVVRLAQDAERAGAAGVLLAPFSYLPLSDKEVRALFLTVSEATALPICFYNKPAQTHYDVSPATLAYLAAHTHVRAVKDTMRRENVAGRVGELRDAVGPDFSIGLSADVQLLAQLPDVDAWHTGLAGLLPGEYIKVWRLAQAGELQGDSLTRLQGIAHALAATPHPIGALHALSNIIGVQTAPPRGPFAAATMEETWKISAAV</sequence>
<dbReference type="InterPro" id="IPR002220">
    <property type="entry name" value="DapA-like"/>
</dbReference>
<keyword evidence="4" id="KW-1185">Reference proteome</keyword>
<dbReference type="InterPro" id="IPR013785">
    <property type="entry name" value="Aldolase_TIM"/>
</dbReference>
<dbReference type="AlphaFoldDB" id="A0A2V5IVI6"/>
<gene>
    <name evidence="3" type="ORF">CVS30_11345</name>
</gene>
<proteinExistence type="predicted"/>
<dbReference type="PANTHER" id="PTHR12128:SF72">
    <property type="entry name" value="DIHYDRODIPICOLINATE SYNTHASE"/>
    <property type="match status" value="1"/>
</dbReference>
<dbReference type="PANTHER" id="PTHR12128">
    <property type="entry name" value="DIHYDRODIPICOLINATE SYNTHASE"/>
    <property type="match status" value="1"/>
</dbReference>
<dbReference type="Pfam" id="PF00701">
    <property type="entry name" value="DHDPS"/>
    <property type="match status" value="1"/>
</dbReference>
<dbReference type="GO" id="GO:0008840">
    <property type="term" value="F:4-hydroxy-tetrahydrodipicolinate synthase activity"/>
    <property type="evidence" value="ECO:0007669"/>
    <property type="project" value="TreeGrafter"/>
</dbReference>
<evidence type="ECO:0000256" key="1">
    <source>
        <dbReference type="ARBA" id="ARBA00023239"/>
    </source>
</evidence>
<comment type="caution">
    <text evidence="3">The sequence shown here is derived from an EMBL/GenBank/DDBJ whole genome shotgun (WGS) entry which is preliminary data.</text>
</comment>